<proteinExistence type="predicted"/>
<evidence type="ECO:0000256" key="1">
    <source>
        <dbReference type="ARBA" id="ARBA00000085"/>
    </source>
</evidence>
<organism evidence="11 12">
    <name type="scientific">Aneurinibacillus danicus</name>
    <dbReference type="NCBI Taxonomy" id="267746"/>
    <lineage>
        <taxon>Bacteria</taxon>
        <taxon>Bacillati</taxon>
        <taxon>Bacillota</taxon>
        <taxon>Bacilli</taxon>
        <taxon>Bacillales</taxon>
        <taxon>Paenibacillaceae</taxon>
        <taxon>Aneurinibacillus group</taxon>
        <taxon>Aneurinibacillus</taxon>
    </lineage>
</organism>
<accession>A0A511V3Q8</accession>
<dbReference type="EMBL" id="BJXX01000047">
    <property type="protein sequence ID" value="GEN33555.1"/>
    <property type="molecule type" value="Genomic_DNA"/>
</dbReference>
<dbReference type="InterPro" id="IPR005467">
    <property type="entry name" value="His_kinase_dom"/>
</dbReference>
<dbReference type="PRINTS" id="PR00344">
    <property type="entry name" value="BCTRLSENSOR"/>
</dbReference>
<dbReference type="SMART" id="SM00388">
    <property type="entry name" value="HisKA"/>
    <property type="match status" value="1"/>
</dbReference>
<dbReference type="Pfam" id="PF00512">
    <property type="entry name" value="HisKA"/>
    <property type="match status" value="1"/>
</dbReference>
<evidence type="ECO:0000256" key="3">
    <source>
        <dbReference type="ARBA" id="ARBA00022553"/>
    </source>
</evidence>
<dbReference type="Pfam" id="PF02518">
    <property type="entry name" value="HATPase_c"/>
    <property type="match status" value="1"/>
</dbReference>
<evidence type="ECO:0000256" key="4">
    <source>
        <dbReference type="ARBA" id="ARBA00022679"/>
    </source>
</evidence>
<dbReference type="SUPFAM" id="SSF55785">
    <property type="entry name" value="PYP-like sensor domain (PAS domain)"/>
    <property type="match status" value="1"/>
</dbReference>
<dbReference type="SUPFAM" id="SSF55781">
    <property type="entry name" value="GAF domain-like"/>
    <property type="match status" value="1"/>
</dbReference>
<evidence type="ECO:0000256" key="7">
    <source>
        <dbReference type="ARBA" id="ARBA00022840"/>
    </source>
</evidence>
<dbReference type="CDD" id="cd00130">
    <property type="entry name" value="PAS"/>
    <property type="match status" value="1"/>
</dbReference>
<keyword evidence="8" id="KW-0902">Two-component regulatory system</keyword>
<dbReference type="InterPro" id="IPR004358">
    <property type="entry name" value="Sig_transdc_His_kin-like_C"/>
</dbReference>
<dbReference type="Gene3D" id="3.30.450.40">
    <property type="match status" value="1"/>
</dbReference>
<dbReference type="SUPFAM" id="SSF47384">
    <property type="entry name" value="Homodimeric domain of signal transducing histidine kinase"/>
    <property type="match status" value="1"/>
</dbReference>
<dbReference type="SMART" id="SM00065">
    <property type="entry name" value="GAF"/>
    <property type="match status" value="1"/>
</dbReference>
<evidence type="ECO:0000256" key="8">
    <source>
        <dbReference type="ARBA" id="ARBA00023012"/>
    </source>
</evidence>
<dbReference type="Gene3D" id="1.10.287.130">
    <property type="match status" value="1"/>
</dbReference>
<dbReference type="SMART" id="SM00091">
    <property type="entry name" value="PAS"/>
    <property type="match status" value="1"/>
</dbReference>
<dbReference type="PANTHER" id="PTHR43065">
    <property type="entry name" value="SENSOR HISTIDINE KINASE"/>
    <property type="match status" value="1"/>
</dbReference>
<dbReference type="InterPro" id="IPR036097">
    <property type="entry name" value="HisK_dim/P_sf"/>
</dbReference>
<evidence type="ECO:0000256" key="2">
    <source>
        <dbReference type="ARBA" id="ARBA00012438"/>
    </source>
</evidence>
<feature type="domain" description="PAS" evidence="10">
    <location>
        <begin position="203"/>
        <end position="273"/>
    </location>
</feature>
<name>A0A511V3Q8_9BACL</name>
<dbReference type="InterPro" id="IPR003661">
    <property type="entry name" value="HisK_dim/P_dom"/>
</dbReference>
<keyword evidence="3" id="KW-0597">Phosphoprotein</keyword>
<evidence type="ECO:0000256" key="6">
    <source>
        <dbReference type="ARBA" id="ARBA00022777"/>
    </source>
</evidence>
<dbReference type="NCBIfam" id="TIGR00229">
    <property type="entry name" value="sensory_box"/>
    <property type="match status" value="1"/>
</dbReference>
<dbReference type="GO" id="GO:0005524">
    <property type="term" value="F:ATP binding"/>
    <property type="evidence" value="ECO:0007669"/>
    <property type="project" value="UniProtKB-KW"/>
</dbReference>
<dbReference type="Pfam" id="PF08448">
    <property type="entry name" value="PAS_4"/>
    <property type="match status" value="1"/>
</dbReference>
<dbReference type="OrthoDB" id="9784397at2"/>
<protein>
    <recommendedName>
        <fullName evidence="2">histidine kinase</fullName>
        <ecNumber evidence="2">2.7.13.3</ecNumber>
    </recommendedName>
</protein>
<dbReference type="InterPro" id="IPR036890">
    <property type="entry name" value="HATPase_C_sf"/>
</dbReference>
<keyword evidence="4" id="KW-0808">Transferase</keyword>
<dbReference type="SUPFAM" id="SSF55874">
    <property type="entry name" value="ATPase domain of HSP90 chaperone/DNA topoisomerase II/histidine kinase"/>
    <property type="match status" value="1"/>
</dbReference>
<dbReference type="PROSITE" id="PS50112">
    <property type="entry name" value="PAS"/>
    <property type="match status" value="1"/>
</dbReference>
<dbReference type="InterPro" id="IPR029016">
    <property type="entry name" value="GAF-like_dom_sf"/>
</dbReference>
<dbReference type="AlphaFoldDB" id="A0A511V3Q8"/>
<dbReference type="SMART" id="SM00387">
    <property type="entry name" value="HATPase_c"/>
    <property type="match status" value="1"/>
</dbReference>
<feature type="domain" description="Histidine kinase" evidence="9">
    <location>
        <begin position="336"/>
        <end position="562"/>
    </location>
</feature>
<dbReference type="Proteomes" id="UP000321157">
    <property type="component" value="Unassembled WGS sequence"/>
</dbReference>
<keyword evidence="12" id="KW-1185">Reference proteome</keyword>
<keyword evidence="5" id="KW-0547">Nucleotide-binding</keyword>
<dbReference type="GO" id="GO:0000155">
    <property type="term" value="F:phosphorelay sensor kinase activity"/>
    <property type="evidence" value="ECO:0007669"/>
    <property type="project" value="InterPro"/>
</dbReference>
<comment type="caution">
    <text evidence="11">The sequence shown here is derived from an EMBL/GenBank/DDBJ whole genome shotgun (WGS) entry which is preliminary data.</text>
</comment>
<dbReference type="Gene3D" id="3.30.565.10">
    <property type="entry name" value="Histidine kinase-like ATPase, C-terminal domain"/>
    <property type="match status" value="1"/>
</dbReference>
<keyword evidence="7" id="KW-0067">ATP-binding</keyword>
<evidence type="ECO:0000313" key="11">
    <source>
        <dbReference type="EMBL" id="GEN33555.1"/>
    </source>
</evidence>
<dbReference type="InterPro" id="IPR003018">
    <property type="entry name" value="GAF"/>
</dbReference>
<dbReference type="CDD" id="cd00082">
    <property type="entry name" value="HisKA"/>
    <property type="match status" value="1"/>
</dbReference>
<evidence type="ECO:0000259" key="10">
    <source>
        <dbReference type="PROSITE" id="PS50112"/>
    </source>
</evidence>
<evidence type="ECO:0000259" key="9">
    <source>
        <dbReference type="PROSITE" id="PS50109"/>
    </source>
</evidence>
<comment type="catalytic activity">
    <reaction evidence="1">
        <text>ATP + protein L-histidine = ADP + protein N-phospho-L-histidine.</text>
        <dbReference type="EC" id="2.7.13.3"/>
    </reaction>
</comment>
<dbReference type="EC" id="2.7.13.3" evidence="2"/>
<sequence>MYDSKKDALEKLTGIRSSKKNYYMELKKTIQEVTRQNVQLEIINKLVRSITIDMSFQDMMKEVVSKLREVILFDRLALLSMESNELRITHVFPDTLTELKYGEKIPQKDSLYWESIYKNTPIYHHVSSECNQYFEDTILRNLKIKTVMVFPLIIKKQPIGVLSLGCRDKVDFHQNDINFLSQVADHLSICIDNASLYTKMANMRTDLQNIFDAVTDMLMQVDLHSRIVHFNHAVPKFFNKSPEQIMLQKWNDLFYNGETPLTSSPLEEVLTTNTSMTHRIHLKNGKILDVFSHPKYNDGKLSGIICYVKDITAKLALEQQLIQSAKLAAIGEMAAGVAHEINSPLTAILGNTQLLMMEADPKSEETELLSDIYNCGVRSKKIIQNLLTFSRQDHYAFEETCLNTTAKQALNIVGYQINRNKIAIHLHLSKALPTIFASKQHIEQIIINFILNAKDALVGIPNGEIHIETGTVSHDIPLLLYEKNKNIDTYAYIAVRDNGCGIPPENLPQVFNPFFTTKDSTKGTGLGLSVSLGIADAHNGTILIDSKINEGSTFTLYIPVDGKGGVQ</sequence>
<dbReference type="Gene3D" id="3.30.450.20">
    <property type="entry name" value="PAS domain"/>
    <property type="match status" value="1"/>
</dbReference>
<dbReference type="PANTHER" id="PTHR43065:SF42">
    <property type="entry name" value="TWO-COMPONENT SENSOR PPRA"/>
    <property type="match status" value="1"/>
</dbReference>
<dbReference type="InterPro" id="IPR013656">
    <property type="entry name" value="PAS_4"/>
</dbReference>
<dbReference type="Pfam" id="PF13185">
    <property type="entry name" value="GAF_2"/>
    <property type="match status" value="1"/>
</dbReference>
<dbReference type="PROSITE" id="PS50109">
    <property type="entry name" value="HIS_KIN"/>
    <property type="match status" value="1"/>
</dbReference>
<dbReference type="InterPro" id="IPR035965">
    <property type="entry name" value="PAS-like_dom_sf"/>
</dbReference>
<dbReference type="InterPro" id="IPR003594">
    <property type="entry name" value="HATPase_dom"/>
</dbReference>
<evidence type="ECO:0000313" key="12">
    <source>
        <dbReference type="Proteomes" id="UP000321157"/>
    </source>
</evidence>
<evidence type="ECO:0000256" key="5">
    <source>
        <dbReference type="ARBA" id="ARBA00022741"/>
    </source>
</evidence>
<reference evidence="11 12" key="1">
    <citation type="submission" date="2019-07" db="EMBL/GenBank/DDBJ databases">
        <title>Whole genome shotgun sequence of Aneurinibacillus danicus NBRC 102444.</title>
        <authorList>
            <person name="Hosoyama A."/>
            <person name="Uohara A."/>
            <person name="Ohji S."/>
            <person name="Ichikawa N."/>
        </authorList>
    </citation>
    <scope>NUCLEOTIDE SEQUENCE [LARGE SCALE GENOMIC DNA]</scope>
    <source>
        <strain evidence="11 12">NBRC 102444</strain>
    </source>
</reference>
<dbReference type="InterPro" id="IPR000014">
    <property type="entry name" value="PAS"/>
</dbReference>
<dbReference type="RefSeq" id="WP_146808886.1">
    <property type="nucleotide sequence ID" value="NZ_BJXX01000047.1"/>
</dbReference>
<keyword evidence="6" id="KW-0418">Kinase</keyword>
<gene>
    <name evidence="11" type="ORF">ADA01nite_10150</name>
</gene>